<feature type="coiled-coil region" evidence="1">
    <location>
        <begin position="175"/>
        <end position="209"/>
    </location>
</feature>
<dbReference type="AlphaFoldDB" id="A0A6I9QPL2"/>
<dbReference type="Gene3D" id="1.20.5.340">
    <property type="match status" value="1"/>
</dbReference>
<keyword evidence="3" id="KW-0812">Transmembrane</keyword>
<evidence type="ECO:0000256" key="2">
    <source>
        <dbReference type="SAM" id="MobiDB-lite"/>
    </source>
</evidence>
<proteinExistence type="predicted"/>
<keyword evidence="3" id="KW-1133">Transmembrane helix</keyword>
<protein>
    <submittedName>
        <fullName evidence="5">Uncharacterized protein LOC105037472</fullName>
    </submittedName>
</protein>
<evidence type="ECO:0000256" key="3">
    <source>
        <dbReference type="SAM" id="Phobius"/>
    </source>
</evidence>
<dbReference type="RefSeq" id="XP_010911434.1">
    <property type="nucleotide sequence ID" value="XM_010913132.1"/>
</dbReference>
<keyword evidence="3" id="KW-0472">Membrane</keyword>
<evidence type="ECO:0000313" key="5">
    <source>
        <dbReference type="RefSeq" id="XP_010911434.1"/>
    </source>
</evidence>
<evidence type="ECO:0000313" key="4">
    <source>
        <dbReference type="Proteomes" id="UP000504607"/>
    </source>
</evidence>
<keyword evidence="1" id="KW-0175">Coiled coil</keyword>
<sequence>MESKADDSLSNPSDAPEKDQTLPQDQERAGDADGTIKRLRDEIQALWVQKGELELQLDDSHKKLHRAMADNRSLATEARHLKEHLAAVASASKDFETETDRLKRALNDLEAVVASIAAARAANEAEISALKERLLFPEELEVLWAQIRALERKEIDLRVEMCSVVLGEAAVEEQVKIMEARERELQQVVKSLEESNTRLEMELTEWRSQIDAAVAAARRRLRVSQVLAAVASVGALAAVAVVVYLHHGHRR</sequence>
<name>A0A6I9QPL2_ELAGV</name>
<reference evidence="5" key="1">
    <citation type="submission" date="2025-08" db="UniProtKB">
        <authorList>
            <consortium name="RefSeq"/>
        </authorList>
    </citation>
    <scope>IDENTIFICATION</scope>
</reference>
<dbReference type="InParanoid" id="A0A6I9QPL2"/>
<feature type="compositionally biased region" description="Basic and acidic residues" evidence="2">
    <location>
        <begin position="15"/>
        <end position="33"/>
    </location>
</feature>
<accession>A0A6I9QPL2</accession>
<gene>
    <name evidence="5" type="primary">LOC105037472</name>
</gene>
<feature type="region of interest" description="Disordered" evidence="2">
    <location>
        <begin position="1"/>
        <end position="33"/>
    </location>
</feature>
<organism evidence="4 5">
    <name type="scientific">Elaeis guineensis var. tenera</name>
    <name type="common">Oil palm</name>
    <dbReference type="NCBI Taxonomy" id="51953"/>
    <lineage>
        <taxon>Eukaryota</taxon>
        <taxon>Viridiplantae</taxon>
        <taxon>Streptophyta</taxon>
        <taxon>Embryophyta</taxon>
        <taxon>Tracheophyta</taxon>
        <taxon>Spermatophyta</taxon>
        <taxon>Magnoliopsida</taxon>
        <taxon>Liliopsida</taxon>
        <taxon>Arecaceae</taxon>
        <taxon>Arecoideae</taxon>
        <taxon>Cocoseae</taxon>
        <taxon>Elaeidinae</taxon>
        <taxon>Elaeis</taxon>
    </lineage>
</organism>
<feature type="transmembrane region" description="Helical" evidence="3">
    <location>
        <begin position="226"/>
        <end position="245"/>
    </location>
</feature>
<dbReference type="Proteomes" id="UP000504607">
    <property type="component" value="Unplaced"/>
</dbReference>
<evidence type="ECO:0000256" key="1">
    <source>
        <dbReference type="SAM" id="Coils"/>
    </source>
</evidence>
<keyword evidence="4" id="KW-1185">Reference proteome</keyword>